<organism evidence="1">
    <name type="scientific">Arundo donax</name>
    <name type="common">Giant reed</name>
    <name type="synonym">Donax arundinaceus</name>
    <dbReference type="NCBI Taxonomy" id="35708"/>
    <lineage>
        <taxon>Eukaryota</taxon>
        <taxon>Viridiplantae</taxon>
        <taxon>Streptophyta</taxon>
        <taxon>Embryophyta</taxon>
        <taxon>Tracheophyta</taxon>
        <taxon>Spermatophyta</taxon>
        <taxon>Magnoliopsida</taxon>
        <taxon>Liliopsida</taxon>
        <taxon>Poales</taxon>
        <taxon>Poaceae</taxon>
        <taxon>PACMAD clade</taxon>
        <taxon>Arundinoideae</taxon>
        <taxon>Arundineae</taxon>
        <taxon>Arundo</taxon>
    </lineage>
</organism>
<sequence>MEHIRLKLVNFPSAHEMFRIISNMDQDLQIKACTFLWVWWTARNKINAGESNRNNEAVSHRLAVPLSDFQQLRKEKCRVSGR</sequence>
<reference evidence="1" key="2">
    <citation type="journal article" date="2015" name="Data Brief">
        <title>Shoot transcriptome of the giant reed, Arundo donax.</title>
        <authorList>
            <person name="Barrero R.A."/>
            <person name="Guerrero F.D."/>
            <person name="Moolhuijzen P."/>
            <person name="Goolsby J.A."/>
            <person name="Tidwell J."/>
            <person name="Bellgard S.E."/>
            <person name="Bellgard M.I."/>
        </authorList>
    </citation>
    <scope>NUCLEOTIDE SEQUENCE</scope>
    <source>
        <tissue evidence="1">Shoot tissue taken approximately 20 cm above the soil surface</tissue>
    </source>
</reference>
<dbReference type="EMBL" id="GBRH01254206">
    <property type="protein sequence ID" value="JAD43689.1"/>
    <property type="molecule type" value="Transcribed_RNA"/>
</dbReference>
<name>A0A0A8ZWC9_ARUDO</name>
<reference evidence="1" key="1">
    <citation type="submission" date="2014-09" db="EMBL/GenBank/DDBJ databases">
        <authorList>
            <person name="Magalhaes I.L.F."/>
            <person name="Oliveira U."/>
            <person name="Santos F.R."/>
            <person name="Vidigal T.H.D.A."/>
            <person name="Brescovit A.D."/>
            <person name="Santos A.J."/>
        </authorList>
    </citation>
    <scope>NUCLEOTIDE SEQUENCE</scope>
    <source>
        <tissue evidence="1">Shoot tissue taken approximately 20 cm above the soil surface</tissue>
    </source>
</reference>
<proteinExistence type="predicted"/>
<evidence type="ECO:0000313" key="1">
    <source>
        <dbReference type="EMBL" id="JAD43689.1"/>
    </source>
</evidence>
<accession>A0A0A8ZWC9</accession>
<dbReference type="AlphaFoldDB" id="A0A0A8ZWC9"/>
<protein>
    <submittedName>
        <fullName evidence="1">Uncharacterized protein</fullName>
    </submittedName>
</protein>